<keyword evidence="3" id="KW-0548">Nucleotidyltransferase</keyword>
<dbReference type="SMART" id="SM00493">
    <property type="entry name" value="TOPRIM"/>
    <property type="match status" value="1"/>
</dbReference>
<evidence type="ECO:0000259" key="2">
    <source>
        <dbReference type="PROSITE" id="PS50880"/>
    </source>
</evidence>
<accession>A0A8H8Z051</accession>
<dbReference type="RefSeq" id="WP_204799885.1">
    <property type="nucleotide sequence ID" value="NZ_CAJNAP010000016.1"/>
</dbReference>
<feature type="region of interest" description="Disordered" evidence="1">
    <location>
        <begin position="969"/>
        <end position="997"/>
    </location>
</feature>
<feature type="region of interest" description="Disordered" evidence="1">
    <location>
        <begin position="524"/>
        <end position="546"/>
    </location>
</feature>
<dbReference type="Pfam" id="PF18818">
    <property type="entry name" value="MPTase-PolyVal"/>
    <property type="match status" value="1"/>
</dbReference>
<dbReference type="InterPro" id="IPR013610">
    <property type="entry name" value="ArdC_N"/>
</dbReference>
<sequence length="997" mass="111715">MDTSKKAYHEQVAESLIAQLKQGTAPWQKPWQPGDPLLSFPHNPTTQKRYRGINALYLMSKGYADPRWLTYKQAASMDAQVRKGEKSTWIQYWKFTDERIKQDDNGKPVLDGDGKPTKETVKLERPRVFYASVFNAEQIDNLPELSIDPPAWDPIERAEQILQASRAVIEHGEYDRAFYRPLTDRIHLPHRHQFETPDRYYATALHELGHWTGHASRLNRDLAHPFGSEGYAKEELRAEIASMLLGANLGIGHDPGQHVAYVASWIKALEEDPLEIFRAAADAEKIQDYVLAFAQQQELTHQEAIKMDEIRQDIATYTASLTPDLATVAQQNHQQLQKLIEHLPVPQQNALYLVADALKFCRNLSIDNLEFEEVAQSKLGFTIPADWSGRVQIQGNVIEANENNSDTGSDHVIPAKELGVDPEFWGIYAQRNDQTWVWMADFDVEQHAIDAAEKLSLIEAMAERSEYEKAVKLARIHELRISNDPRSTLDEKSEAKDRRKHAEALAMQNEADFNKRRQNMETGQTIDAHPKQPQNTGKESDHTSHTSRQYLAVPYSEKDQAKAAGARWDKVAKAWYVGENADIRALQRWLPENVLVQQNPAIDVQAEFATILRDNGCIVEDNHPIMDGLSHRIKVEGDRPGEKSGFYVVHMDGHPAGYFNNHRTKVEIRWRAKGYTLTEAQKAAFAAQVAIKQQERKAEQQAQHVKVAQAIEELLVIALPANGDHPYLQDKNARPGSLKVVPQNTDGLPQDSIIKICSDWQEVKTIREQHPDSLVFVAGDLLLPIYDANGDIWSAQTIQPNGTKLFVAGSQKEGHFHVVDGNSQEPVGLPALDNSKAIIIAEGYSTADTVSQAMSCPVVAAFDSGNLIPVAKQLHDKYPDKPIVITGDDDQHLVALNGKNTGREKAQEAARLVNGIAVFPVFAANEQASQKLSDFNDLANKSVLGVEAVKRQVGAAIKKVIQQNTIQKYPTQTQSQSKNQNRHQAGTKAKTQKQALV</sequence>
<name>A0A8H8Z051_9PROT</name>
<feature type="compositionally biased region" description="Polar residues" evidence="1">
    <location>
        <begin position="969"/>
        <end position="984"/>
    </location>
</feature>
<evidence type="ECO:0000313" key="4">
    <source>
        <dbReference type="Proteomes" id="UP000601736"/>
    </source>
</evidence>
<dbReference type="InterPro" id="IPR006171">
    <property type="entry name" value="TOPRIM_dom"/>
</dbReference>
<dbReference type="Pfam" id="PF08401">
    <property type="entry name" value="ArdcN"/>
    <property type="match status" value="1"/>
</dbReference>
<dbReference type="EC" id="2.7.7.-" evidence="3"/>
<protein>
    <submittedName>
        <fullName evidence="3">DNA primase TraC</fullName>
        <ecNumber evidence="3">2.7.7.-</ecNumber>
    </submittedName>
</protein>
<dbReference type="CDD" id="cd01029">
    <property type="entry name" value="TOPRIM_primases"/>
    <property type="match status" value="1"/>
</dbReference>
<comment type="caution">
    <text evidence="3">The sequence shown here is derived from an EMBL/GenBank/DDBJ whole genome shotgun (WGS) entry which is preliminary data.</text>
</comment>
<gene>
    <name evidence="3" type="primary">traC</name>
    <name evidence="3" type="ORF">NMYAN_230032</name>
</gene>
<evidence type="ECO:0000313" key="3">
    <source>
        <dbReference type="EMBL" id="CAE6506889.1"/>
    </source>
</evidence>
<dbReference type="InterPro" id="IPR034154">
    <property type="entry name" value="TOPRIM_DnaG/twinkle"/>
</dbReference>
<dbReference type="GO" id="GO:0003697">
    <property type="term" value="F:single-stranded DNA binding"/>
    <property type="evidence" value="ECO:0007669"/>
    <property type="project" value="InterPro"/>
</dbReference>
<reference evidence="3" key="1">
    <citation type="submission" date="2021-02" db="EMBL/GenBank/DDBJ databases">
        <authorList>
            <person name="Han P."/>
        </authorList>
    </citation>
    <scope>NUCLEOTIDE SEQUENCE</scope>
    <source>
        <strain evidence="3">Nitrosomonas nitrosa 18-3D</strain>
    </source>
</reference>
<dbReference type="GO" id="GO:0016779">
    <property type="term" value="F:nucleotidyltransferase activity"/>
    <property type="evidence" value="ECO:0007669"/>
    <property type="project" value="UniProtKB-KW"/>
</dbReference>
<dbReference type="AlphaFoldDB" id="A0A8H8Z051"/>
<dbReference type="Pfam" id="PF18974">
    <property type="entry name" value="DUF5710"/>
    <property type="match status" value="1"/>
</dbReference>
<dbReference type="PROSITE" id="PS50880">
    <property type="entry name" value="TOPRIM"/>
    <property type="match status" value="1"/>
</dbReference>
<evidence type="ECO:0000256" key="1">
    <source>
        <dbReference type="SAM" id="MobiDB-lite"/>
    </source>
</evidence>
<organism evidence="3 4">
    <name type="scientific">Nitrosomonas nitrosa</name>
    <dbReference type="NCBI Taxonomy" id="52442"/>
    <lineage>
        <taxon>Bacteria</taxon>
        <taxon>Pseudomonadati</taxon>
        <taxon>Pseudomonadota</taxon>
        <taxon>Betaproteobacteria</taxon>
        <taxon>Nitrosomonadales</taxon>
        <taxon>Nitrosomonadaceae</taxon>
        <taxon>Nitrosomonas</taxon>
    </lineage>
</organism>
<feature type="domain" description="Toprim" evidence="2">
    <location>
        <begin position="836"/>
        <end position="924"/>
    </location>
</feature>
<keyword evidence="3" id="KW-0808">Transferase</keyword>
<dbReference type="InterPro" id="IPR041459">
    <property type="entry name" value="MPTase-PolyVal"/>
</dbReference>
<dbReference type="InterPro" id="IPR043764">
    <property type="entry name" value="DUF5710"/>
</dbReference>
<dbReference type="EMBL" id="CAJNAP010000016">
    <property type="protein sequence ID" value="CAE6506889.1"/>
    <property type="molecule type" value="Genomic_DNA"/>
</dbReference>
<proteinExistence type="predicted"/>
<dbReference type="Proteomes" id="UP000601736">
    <property type="component" value="Unassembled WGS sequence"/>
</dbReference>